<dbReference type="Pfam" id="PF00465">
    <property type="entry name" value="Fe-ADH"/>
    <property type="match status" value="1"/>
</dbReference>
<dbReference type="Gene3D" id="1.20.1090.10">
    <property type="entry name" value="Dehydroquinate synthase-like - alpha domain"/>
    <property type="match status" value="1"/>
</dbReference>
<organism evidence="4 5">
    <name type="scientific">Thalassomonas viridans</name>
    <dbReference type="NCBI Taxonomy" id="137584"/>
    <lineage>
        <taxon>Bacteria</taxon>
        <taxon>Pseudomonadati</taxon>
        <taxon>Pseudomonadota</taxon>
        <taxon>Gammaproteobacteria</taxon>
        <taxon>Alteromonadales</taxon>
        <taxon>Colwelliaceae</taxon>
        <taxon>Thalassomonas</taxon>
    </lineage>
</organism>
<dbReference type="Proteomes" id="UP000032352">
    <property type="component" value="Chromosome"/>
</dbReference>
<sequence>MWNFINPVNLRFSPDCLKNLGELIAGRSYCIVTYDGEPFANWVQAIRQSAGSPVKVVSNVEPNPSLNHLIQQARELKKCSPFPEVIVGLGGGSALDSAKFLAACESGIDNLVAMLRQGYDIPDIKTKIIAIPTTAGTGSEVTCWATIWDTENQSKLSLESKALYAEHALIDSELMLELPLGITINTALDALSHAFESLWNKNRNPVSNALAVQAIKGIFEYLPLLVKDLKNPKLRQKIAVSSTLAGLAFSNTKTALAHNISYEVTMKYGVVHGLACSFTLPGILTAMIGQDTKLDYALAQVFPVKLELAPQYMKDFFSILGVATEYADYGIKQTEWTAIVSNAFDGARGANFIGLKEVVLPQI</sequence>
<dbReference type="SUPFAM" id="SSF56796">
    <property type="entry name" value="Dehydroquinate synthase-like"/>
    <property type="match status" value="1"/>
</dbReference>
<reference evidence="4 5" key="2">
    <citation type="journal article" date="2022" name="Mar. Drugs">
        <title>Bioassay-Guided Fractionation Leads to the Detection of Cholic Acid Generated by the Rare Thalassomonas sp.</title>
        <authorList>
            <person name="Pheiffer F."/>
            <person name="Schneider Y.K."/>
            <person name="Hansen E.H."/>
            <person name="Andersen J.H."/>
            <person name="Isaksson J."/>
            <person name="Busche T."/>
            <person name="R C."/>
            <person name="Kalinowski J."/>
            <person name="Zyl L.V."/>
            <person name="Trindade M."/>
        </authorList>
    </citation>
    <scope>NUCLEOTIDE SEQUENCE [LARGE SCALE GENOMIC DNA]</scope>
    <source>
        <strain evidence="4 5">XOM25</strain>
    </source>
</reference>
<feature type="domain" description="Alcohol dehydrogenase iron-type/glycerol dehydrogenase GldA" evidence="2">
    <location>
        <begin position="7"/>
        <end position="171"/>
    </location>
</feature>
<dbReference type="GO" id="GO:0017000">
    <property type="term" value="P:antibiotic biosynthetic process"/>
    <property type="evidence" value="ECO:0007669"/>
    <property type="project" value="InterPro"/>
</dbReference>
<evidence type="ECO:0000256" key="1">
    <source>
        <dbReference type="ARBA" id="ARBA00023002"/>
    </source>
</evidence>
<dbReference type="CDD" id="cd08182">
    <property type="entry name" value="HEPD"/>
    <property type="match status" value="1"/>
</dbReference>
<dbReference type="PROSITE" id="PS00913">
    <property type="entry name" value="ADH_IRON_1"/>
    <property type="match status" value="1"/>
</dbReference>
<dbReference type="GO" id="GO:0046872">
    <property type="term" value="F:metal ion binding"/>
    <property type="evidence" value="ECO:0007669"/>
    <property type="project" value="InterPro"/>
</dbReference>
<dbReference type="PANTHER" id="PTHR11496">
    <property type="entry name" value="ALCOHOL DEHYDROGENASE"/>
    <property type="match status" value="1"/>
</dbReference>
<name>A0AAF0C9D3_9GAMM</name>
<keyword evidence="5" id="KW-1185">Reference proteome</keyword>
<dbReference type="InterPro" id="IPR018211">
    <property type="entry name" value="ADH_Fe_CS"/>
</dbReference>
<dbReference type="InterPro" id="IPR039697">
    <property type="entry name" value="Alcohol_dehydrogenase_Fe"/>
</dbReference>
<dbReference type="GO" id="GO:0004022">
    <property type="term" value="F:alcohol dehydrogenase (NAD+) activity"/>
    <property type="evidence" value="ECO:0007669"/>
    <property type="project" value="TreeGrafter"/>
</dbReference>
<gene>
    <name evidence="4" type="ORF">SG34_001545</name>
</gene>
<keyword evidence="1" id="KW-0560">Oxidoreductase</keyword>
<reference evidence="4 5" key="1">
    <citation type="journal article" date="2015" name="Genome Announc.">
        <title>Draft Genome Sequences of Marine Isolates of Thalassomonas viridans and Thalassomonas actiniarum.</title>
        <authorList>
            <person name="Olonade I."/>
            <person name="van Zyl L.J."/>
            <person name="Trindade M."/>
        </authorList>
    </citation>
    <scope>NUCLEOTIDE SEQUENCE [LARGE SCALE GENOMIC DNA]</scope>
    <source>
        <strain evidence="4 5">XOM25</strain>
    </source>
</reference>
<evidence type="ECO:0000259" key="3">
    <source>
        <dbReference type="Pfam" id="PF25137"/>
    </source>
</evidence>
<accession>A0AAF0C9D3</accession>
<dbReference type="Pfam" id="PF25137">
    <property type="entry name" value="ADH_Fe_C"/>
    <property type="match status" value="1"/>
</dbReference>
<dbReference type="KEGG" id="tvd:SG34_001545"/>
<feature type="domain" description="Fe-containing alcohol dehydrogenase-like C-terminal" evidence="3">
    <location>
        <begin position="183"/>
        <end position="352"/>
    </location>
</feature>
<dbReference type="RefSeq" id="WP_044841159.1">
    <property type="nucleotide sequence ID" value="NZ_CP059733.1"/>
</dbReference>
<proteinExistence type="predicted"/>
<protein>
    <submittedName>
        <fullName evidence="4">Phosphonoacetaldehyde reductase</fullName>
    </submittedName>
</protein>
<dbReference type="AlphaFoldDB" id="A0AAF0C9D3"/>
<evidence type="ECO:0000313" key="4">
    <source>
        <dbReference type="EMBL" id="WDE05653.1"/>
    </source>
</evidence>
<dbReference type="InterPro" id="IPR001670">
    <property type="entry name" value="ADH_Fe/GldA"/>
</dbReference>
<dbReference type="PANTHER" id="PTHR11496:SF83">
    <property type="entry name" value="HYDROXYACID-OXOACID TRANSHYDROGENASE, MITOCHONDRIAL"/>
    <property type="match status" value="1"/>
</dbReference>
<dbReference type="Gene3D" id="3.40.50.1970">
    <property type="match status" value="1"/>
</dbReference>
<evidence type="ECO:0000313" key="5">
    <source>
        <dbReference type="Proteomes" id="UP000032352"/>
    </source>
</evidence>
<dbReference type="InterPro" id="IPR056798">
    <property type="entry name" value="ADH_Fe_C"/>
</dbReference>
<dbReference type="EMBL" id="CP059733">
    <property type="protein sequence ID" value="WDE05653.1"/>
    <property type="molecule type" value="Genomic_DNA"/>
</dbReference>
<evidence type="ECO:0000259" key="2">
    <source>
        <dbReference type="Pfam" id="PF00465"/>
    </source>
</evidence>
<dbReference type="InterPro" id="IPR035873">
    <property type="entry name" value="PhpC"/>
</dbReference>